<dbReference type="PANTHER" id="PTHR34309:SF10">
    <property type="entry name" value="SLR1406 PROTEIN"/>
    <property type="match status" value="1"/>
</dbReference>
<reference evidence="1 2" key="1">
    <citation type="submission" date="2021-06" db="EMBL/GenBank/DDBJ databases">
        <title>50 bacteria genomes isolated from Dapeng, Shenzhen, China.</title>
        <authorList>
            <person name="Zheng W."/>
            <person name="Yu S."/>
            <person name="Huang Y."/>
        </authorList>
    </citation>
    <scope>NUCLEOTIDE SEQUENCE [LARGE SCALE GENOMIC DNA]</scope>
    <source>
        <strain evidence="1 2">DP1N14-2</strain>
    </source>
</reference>
<dbReference type="PANTHER" id="PTHR34309">
    <property type="entry name" value="SLR1406 PROTEIN"/>
    <property type="match status" value="1"/>
</dbReference>
<dbReference type="SUPFAM" id="SSF143744">
    <property type="entry name" value="GlcG-like"/>
    <property type="match status" value="1"/>
</dbReference>
<proteinExistence type="predicted"/>
<dbReference type="Pfam" id="PF03928">
    <property type="entry name" value="HbpS-like"/>
    <property type="match status" value="1"/>
</dbReference>
<accession>A0ABS7NKI8</accession>
<name>A0ABS7NKI8_9RHOB</name>
<dbReference type="RefSeq" id="WP_222509688.1">
    <property type="nucleotide sequence ID" value="NZ_JAHVJA010000013.1"/>
</dbReference>
<dbReference type="Proteomes" id="UP000766629">
    <property type="component" value="Unassembled WGS sequence"/>
</dbReference>
<keyword evidence="2" id="KW-1185">Reference proteome</keyword>
<dbReference type="InterPro" id="IPR052517">
    <property type="entry name" value="GlcG_carb_metab_protein"/>
</dbReference>
<organism evidence="1 2">
    <name type="scientific">Leisingera daeponensis</name>
    <dbReference type="NCBI Taxonomy" id="405746"/>
    <lineage>
        <taxon>Bacteria</taxon>
        <taxon>Pseudomonadati</taxon>
        <taxon>Pseudomonadota</taxon>
        <taxon>Alphaproteobacteria</taxon>
        <taxon>Rhodobacterales</taxon>
        <taxon>Roseobacteraceae</taxon>
        <taxon>Leisingera</taxon>
    </lineage>
</organism>
<dbReference type="EMBL" id="JAHVJA010000013">
    <property type="protein sequence ID" value="MBY6141707.1"/>
    <property type="molecule type" value="Genomic_DNA"/>
</dbReference>
<dbReference type="Gene3D" id="3.30.450.150">
    <property type="entry name" value="Haem-degrading domain"/>
    <property type="match status" value="1"/>
</dbReference>
<gene>
    <name evidence="1" type="ORF">KUV26_19875</name>
</gene>
<protein>
    <submittedName>
        <fullName evidence="1">Heme-binding protein</fullName>
    </submittedName>
</protein>
<dbReference type="InterPro" id="IPR038084">
    <property type="entry name" value="PduO/GlcC-like_sf"/>
</dbReference>
<comment type="caution">
    <text evidence="1">The sequence shown here is derived from an EMBL/GenBank/DDBJ whole genome shotgun (WGS) entry which is preliminary data.</text>
</comment>
<dbReference type="InterPro" id="IPR005624">
    <property type="entry name" value="PduO/GlcC-like"/>
</dbReference>
<sequence>MSGISLEQARTIIRAALESGRAMQLKPLSVVVLDAGGHVQAFEREDGAAPGRFAIAHGKAYGSVMLGMAGSAQMARAEAQAYFMAAVNGVYGGQVVPVPGGVLVRGADGAVIGAVGVTGDTSDNDAVAAMAGIEAAGLQGEI</sequence>
<evidence type="ECO:0000313" key="2">
    <source>
        <dbReference type="Proteomes" id="UP000766629"/>
    </source>
</evidence>
<evidence type="ECO:0000313" key="1">
    <source>
        <dbReference type="EMBL" id="MBY6141707.1"/>
    </source>
</evidence>